<name>A0ABZ2V3Z2_9RHOB</name>
<protein>
    <submittedName>
        <fullName evidence="1">Uncharacterized protein</fullName>
    </submittedName>
</protein>
<evidence type="ECO:0000313" key="2">
    <source>
        <dbReference type="Proteomes" id="UP001440612"/>
    </source>
</evidence>
<reference evidence="2" key="1">
    <citation type="submission" date="2024-04" db="EMBL/GenBank/DDBJ databases">
        <title>Phylogenomic analyses of a clade within the roseobacter group suggest taxonomic reassignments of species of the genera Aestuariivita, Citreicella, Loktanella, Nautella, Pelagibaca, Ruegeria, Thalassobius, Thiobacimonas and Tropicibacter, and the proposal o.</title>
        <authorList>
            <person name="Jeon C.O."/>
        </authorList>
    </citation>
    <scope>NUCLEOTIDE SEQUENCE [LARGE SCALE GENOMIC DNA]</scope>
    <source>
        <strain evidence="2">BS5-3</strain>
    </source>
</reference>
<gene>
    <name evidence="1" type="ORF">AABB29_18665</name>
</gene>
<proteinExistence type="predicted"/>
<dbReference type="RefSeq" id="WP_341366946.1">
    <property type="nucleotide sequence ID" value="NZ_CP150951.2"/>
</dbReference>
<dbReference type="Proteomes" id="UP001440612">
    <property type="component" value="Chromosome"/>
</dbReference>
<keyword evidence="2" id="KW-1185">Reference proteome</keyword>
<organism evidence="1 2">
    <name type="scientific">Yoonia phaeophyticola</name>
    <dbReference type="NCBI Taxonomy" id="3137369"/>
    <lineage>
        <taxon>Bacteria</taxon>
        <taxon>Pseudomonadati</taxon>
        <taxon>Pseudomonadota</taxon>
        <taxon>Alphaproteobacteria</taxon>
        <taxon>Rhodobacterales</taxon>
        <taxon>Paracoccaceae</taxon>
        <taxon>Yoonia</taxon>
    </lineage>
</organism>
<sequence>MSYTADNTLISNREMIGQLLTRIGNALAIPFVAMVEASAANAILEELNETTDEEFAAQGTTRADAALKAFGRYGY</sequence>
<evidence type="ECO:0000313" key="1">
    <source>
        <dbReference type="EMBL" id="WZC48833.1"/>
    </source>
</evidence>
<dbReference type="EMBL" id="CP150951">
    <property type="protein sequence ID" value="WZC48833.1"/>
    <property type="molecule type" value="Genomic_DNA"/>
</dbReference>
<accession>A0ABZ2V3Z2</accession>